<dbReference type="InterPro" id="IPR035940">
    <property type="entry name" value="CAP_sf"/>
</dbReference>
<keyword evidence="2" id="KW-1185">Reference proteome</keyword>
<dbReference type="EMBL" id="KL363187">
    <property type="protein sequence ID" value="KFD57674.1"/>
    <property type="molecule type" value="Genomic_DNA"/>
</dbReference>
<dbReference type="AlphaFoldDB" id="A0A085MKC8"/>
<accession>A0A085MKC8</accession>
<evidence type="ECO:0008006" key="3">
    <source>
        <dbReference type="Google" id="ProtNLM"/>
    </source>
</evidence>
<dbReference type="Gene3D" id="3.40.33.10">
    <property type="entry name" value="CAP"/>
    <property type="match status" value="1"/>
</dbReference>
<sequence>MIHSSNAQLTPTNVLEEVWVVYANAYDYLTNTCNLTFTTTCNHTLQFLWFEGGQIGCARSECAANTTQYLTVCAYPHRALLSMRPHTIAPPLAVCTLCSTKFPSCRDDLCCNRERKTMLEFAVLLRIVQQLKMPNDNRSYETEEQFSCSDTMKLRHVWVIIFLGVAPTTTTTTTNTTTTTTQPTTAGPKECGCAPTSQLVDFIRLYDKKENRNIFEIDQQAVSALVAKGVSNLGSAGRVAKILNSTACPFMQPIVVMRSDRNKKNIYAIDSTAITAARYHGFVQRGTIGYAVPGKDMCQASTAIYTFRHPCLGFVQLSNVTDVKTLLADRVWRGYQWRGAEFYIW</sequence>
<organism evidence="1 2">
    <name type="scientific">Trichuris suis</name>
    <name type="common">pig whipworm</name>
    <dbReference type="NCBI Taxonomy" id="68888"/>
    <lineage>
        <taxon>Eukaryota</taxon>
        <taxon>Metazoa</taxon>
        <taxon>Ecdysozoa</taxon>
        <taxon>Nematoda</taxon>
        <taxon>Enoplea</taxon>
        <taxon>Dorylaimia</taxon>
        <taxon>Trichinellida</taxon>
        <taxon>Trichuridae</taxon>
        <taxon>Trichuris</taxon>
    </lineage>
</organism>
<proteinExistence type="predicted"/>
<dbReference type="SUPFAM" id="SSF55797">
    <property type="entry name" value="PR-1-like"/>
    <property type="match status" value="1"/>
</dbReference>
<name>A0A085MKC8_9BILA</name>
<protein>
    <recommendedName>
        <fullName evidence="3">SCP domain-containing protein</fullName>
    </recommendedName>
</protein>
<evidence type="ECO:0000313" key="1">
    <source>
        <dbReference type="EMBL" id="KFD57674.1"/>
    </source>
</evidence>
<gene>
    <name evidence="1" type="ORF">M513_01344</name>
</gene>
<dbReference type="Proteomes" id="UP000030764">
    <property type="component" value="Unassembled WGS sequence"/>
</dbReference>
<evidence type="ECO:0000313" key="2">
    <source>
        <dbReference type="Proteomes" id="UP000030764"/>
    </source>
</evidence>
<reference evidence="1 2" key="1">
    <citation type="journal article" date="2014" name="Nat. Genet.">
        <title>Genome and transcriptome of the porcine whipworm Trichuris suis.</title>
        <authorList>
            <person name="Jex A.R."/>
            <person name="Nejsum P."/>
            <person name="Schwarz E.M."/>
            <person name="Hu L."/>
            <person name="Young N.D."/>
            <person name="Hall R.S."/>
            <person name="Korhonen P.K."/>
            <person name="Liao S."/>
            <person name="Thamsborg S."/>
            <person name="Xia J."/>
            <person name="Xu P."/>
            <person name="Wang S."/>
            <person name="Scheerlinck J.P."/>
            <person name="Hofmann A."/>
            <person name="Sternberg P.W."/>
            <person name="Wang J."/>
            <person name="Gasser R.B."/>
        </authorList>
    </citation>
    <scope>NUCLEOTIDE SEQUENCE [LARGE SCALE GENOMIC DNA]</scope>
    <source>
        <strain evidence="1">DCEP-RM93M</strain>
    </source>
</reference>